<dbReference type="PANTHER" id="PTHR11070:SF2">
    <property type="entry name" value="ATP-DEPENDENT DNA HELICASE SRS2"/>
    <property type="match status" value="1"/>
</dbReference>
<feature type="domain" description="UvrD-like helicase ATP-binding" evidence="12">
    <location>
        <begin position="1"/>
        <end position="183"/>
    </location>
</feature>
<dbReference type="CDD" id="cd17932">
    <property type="entry name" value="DEXQc_UvrD"/>
    <property type="match status" value="1"/>
</dbReference>
<keyword evidence="7" id="KW-0413">Isomerase</keyword>
<evidence type="ECO:0000259" key="12">
    <source>
        <dbReference type="PROSITE" id="PS51198"/>
    </source>
</evidence>
<dbReference type="Gene3D" id="1.10.10.160">
    <property type="match status" value="1"/>
</dbReference>
<dbReference type="Proteomes" id="UP001208656">
    <property type="component" value="Unassembled WGS sequence"/>
</dbReference>
<keyword evidence="6" id="KW-0238">DNA-binding</keyword>
<dbReference type="PANTHER" id="PTHR11070">
    <property type="entry name" value="UVRD / RECB / PCRA DNA HELICASE FAMILY MEMBER"/>
    <property type="match status" value="1"/>
</dbReference>
<dbReference type="InterPro" id="IPR000212">
    <property type="entry name" value="DNA_helicase_UvrD/REP"/>
</dbReference>
<evidence type="ECO:0000313" key="14">
    <source>
        <dbReference type="EMBL" id="MCU9595859.1"/>
    </source>
</evidence>
<dbReference type="InterPro" id="IPR014016">
    <property type="entry name" value="UvrD-like_ATP-bd"/>
</dbReference>
<keyword evidence="15" id="KW-1185">Reference proteome</keyword>
<proteinExistence type="inferred from homology"/>
<keyword evidence="3 11" id="KW-0378">Hydrolase</keyword>
<evidence type="ECO:0000256" key="9">
    <source>
        <dbReference type="ARBA" id="ARBA00034808"/>
    </source>
</evidence>
<dbReference type="InterPro" id="IPR013986">
    <property type="entry name" value="DExx_box_DNA_helicase_dom_sf"/>
</dbReference>
<accession>A0ABT2WMB6</accession>
<organism evidence="14 15">
    <name type="scientific">Pallidibacillus thermolactis</name>
    <dbReference type="NCBI Taxonomy" id="251051"/>
    <lineage>
        <taxon>Bacteria</taxon>
        <taxon>Bacillati</taxon>
        <taxon>Bacillota</taxon>
        <taxon>Bacilli</taxon>
        <taxon>Bacillales</taxon>
        <taxon>Bacillaceae</taxon>
        <taxon>Pallidibacillus</taxon>
    </lineage>
</organism>
<dbReference type="Pfam" id="PF13361">
    <property type="entry name" value="UvrD_C"/>
    <property type="match status" value="1"/>
</dbReference>
<feature type="domain" description="UvrD-like helicase C-terminal" evidence="13">
    <location>
        <begin position="184"/>
        <end position="466"/>
    </location>
</feature>
<name>A0ABT2WMB6_9BACI</name>
<dbReference type="Pfam" id="PF00580">
    <property type="entry name" value="UvrD-helicase"/>
    <property type="match status" value="1"/>
</dbReference>
<evidence type="ECO:0000256" key="8">
    <source>
        <dbReference type="ARBA" id="ARBA00034617"/>
    </source>
</evidence>
<dbReference type="GO" id="GO:0004386">
    <property type="term" value="F:helicase activity"/>
    <property type="evidence" value="ECO:0007669"/>
    <property type="project" value="UniProtKB-KW"/>
</dbReference>
<dbReference type="PROSITE" id="PS51198">
    <property type="entry name" value="UVRD_HELICASE_ATP_BIND"/>
    <property type="match status" value="1"/>
</dbReference>
<dbReference type="InterPro" id="IPR027417">
    <property type="entry name" value="P-loop_NTPase"/>
</dbReference>
<comment type="catalytic activity">
    <reaction evidence="10">
        <text>ATP + H2O = ADP + phosphate + H(+)</text>
        <dbReference type="Rhea" id="RHEA:13065"/>
        <dbReference type="ChEBI" id="CHEBI:15377"/>
        <dbReference type="ChEBI" id="CHEBI:15378"/>
        <dbReference type="ChEBI" id="CHEBI:30616"/>
        <dbReference type="ChEBI" id="CHEBI:43474"/>
        <dbReference type="ChEBI" id="CHEBI:456216"/>
        <dbReference type="EC" id="5.6.2.4"/>
    </reaction>
</comment>
<evidence type="ECO:0000256" key="10">
    <source>
        <dbReference type="ARBA" id="ARBA00048988"/>
    </source>
</evidence>
<dbReference type="InterPro" id="IPR014017">
    <property type="entry name" value="DNA_helicase_UvrD-like_C"/>
</dbReference>
<comment type="catalytic activity">
    <reaction evidence="8">
        <text>Couples ATP hydrolysis with the unwinding of duplex DNA by translocating in the 3'-5' direction.</text>
        <dbReference type="EC" id="5.6.2.4"/>
    </reaction>
</comment>
<evidence type="ECO:0000256" key="5">
    <source>
        <dbReference type="ARBA" id="ARBA00022840"/>
    </source>
</evidence>
<evidence type="ECO:0000259" key="13">
    <source>
        <dbReference type="PROSITE" id="PS51217"/>
    </source>
</evidence>
<evidence type="ECO:0000256" key="4">
    <source>
        <dbReference type="ARBA" id="ARBA00022806"/>
    </source>
</evidence>
<dbReference type="SUPFAM" id="SSF52540">
    <property type="entry name" value="P-loop containing nucleoside triphosphate hydrolases"/>
    <property type="match status" value="1"/>
</dbReference>
<evidence type="ECO:0000256" key="6">
    <source>
        <dbReference type="ARBA" id="ARBA00023125"/>
    </source>
</evidence>
<evidence type="ECO:0000256" key="1">
    <source>
        <dbReference type="ARBA" id="ARBA00009922"/>
    </source>
</evidence>
<comment type="similarity">
    <text evidence="1">Belongs to the helicase family. UvrD subfamily.</text>
</comment>
<keyword evidence="2 11" id="KW-0547">Nucleotide-binding</keyword>
<dbReference type="EMBL" id="JAOUSE010000086">
    <property type="protein sequence ID" value="MCU9595859.1"/>
    <property type="molecule type" value="Genomic_DNA"/>
</dbReference>
<evidence type="ECO:0000256" key="11">
    <source>
        <dbReference type="PROSITE-ProRule" id="PRU00560"/>
    </source>
</evidence>
<evidence type="ECO:0000256" key="3">
    <source>
        <dbReference type="ARBA" id="ARBA00022801"/>
    </source>
</evidence>
<dbReference type="EC" id="5.6.2.4" evidence="9"/>
<comment type="caution">
    <text evidence="14">The sequence shown here is derived from an EMBL/GenBank/DDBJ whole genome shotgun (WGS) entry which is preliminary data.</text>
</comment>
<sequence length="568" mass="67101">MLREQGDKRKVLSNERFKQVIIKKILQDMNLKDDYQPETILSMISYWKNQILRPNDIKPESSIEEELKQIYKQYEDWKENNQYIDFDDFMLETYFLLTYEPEVLKYYQEKFKYILVDEFQDTSYIQYELMKLLAAPQNNLCVVGDDAQTIYGFRGAESHFILNFDKVFPHAQQVLLDINYRSTDKIVGLGNEIIRKSKQKIDKQLKAMRTGYQSPKFLRPNTINEEAKIIADTIQTLVHNGEKTYKDFAILYRTYAASRAMYDEFVLRKIPFVTYGNDSLFYNHSFVKPIVDILRLSQNPNLEEAIVSVAPVFFLKKDEVERTLNRIATMEYIEGKQSENKLKEVISILSKHVKSFQRDALQEKLLELEKLKTLAPEKAIKHIRTGRVFSYDKYLDMNKRQSLTFHKEMVMEMLNELENSAKRHKTITDYLQFIEQIYLTHQEMDAVRINEEANVVKCMTIHQSKGLEFDTIFFISFIENVLPHKAALFADYQEDRIARNNQPNKNLSKLEEALEEEKRLAYVAITRAKNQLFISSPKKHHNEKAKVSRFLLEALTSVRDTYGRQTKK</sequence>
<comment type="caution">
    <text evidence="11">Lacks conserved residue(s) required for the propagation of feature annotation.</text>
</comment>
<protein>
    <recommendedName>
        <fullName evidence="9">DNA 3'-5' helicase</fullName>
        <ecNumber evidence="9">5.6.2.4</ecNumber>
    </recommendedName>
</protein>
<dbReference type="PROSITE" id="PS51217">
    <property type="entry name" value="UVRD_HELICASE_CTER"/>
    <property type="match status" value="1"/>
</dbReference>
<evidence type="ECO:0000256" key="7">
    <source>
        <dbReference type="ARBA" id="ARBA00023235"/>
    </source>
</evidence>
<reference evidence="14 15" key="1">
    <citation type="submission" date="2022-10" db="EMBL/GenBank/DDBJ databases">
        <title>Description of Fervidibacillus gen. nov. in the family Fervidibacillaceae fam. nov. with two species, Fervidibacillus albus sp. nov., and Fervidibacillus halotolerans sp. nov., isolated from tidal flat sediments.</title>
        <authorList>
            <person name="Kwon K.K."/>
            <person name="Yang S.-H."/>
        </authorList>
    </citation>
    <scope>NUCLEOTIDE SEQUENCE [LARGE SCALE GENOMIC DNA]</scope>
    <source>
        <strain evidence="14 15">DSM 23332</strain>
    </source>
</reference>
<keyword evidence="5 11" id="KW-0067">ATP-binding</keyword>
<evidence type="ECO:0000313" key="15">
    <source>
        <dbReference type="Proteomes" id="UP001208656"/>
    </source>
</evidence>
<gene>
    <name evidence="14" type="ORF">OEV82_15750</name>
</gene>
<evidence type="ECO:0000256" key="2">
    <source>
        <dbReference type="ARBA" id="ARBA00022741"/>
    </source>
</evidence>
<keyword evidence="4 11" id="KW-0347">Helicase</keyword>
<dbReference type="Gene3D" id="1.10.486.10">
    <property type="entry name" value="PCRA, domain 4"/>
    <property type="match status" value="1"/>
</dbReference>
<dbReference type="Gene3D" id="3.40.50.300">
    <property type="entry name" value="P-loop containing nucleotide triphosphate hydrolases"/>
    <property type="match status" value="2"/>
</dbReference>